<keyword evidence="3" id="KW-1185">Reference proteome</keyword>
<dbReference type="InterPro" id="IPR006917">
    <property type="entry name" value="SOUL_heme-bd"/>
</dbReference>
<proteinExistence type="inferred from homology"/>
<comment type="similarity">
    <text evidence="1">Belongs to the HEBP family.</text>
</comment>
<dbReference type="OrthoDB" id="3869at2759"/>
<comment type="caution">
    <text evidence="2">The sequence shown here is derived from an EMBL/GenBank/DDBJ whole genome shotgun (WGS) entry which is preliminary data.</text>
</comment>
<accession>A0A2V3IX37</accession>
<gene>
    <name evidence="2" type="ORF">BWQ96_03550</name>
</gene>
<dbReference type="EMBL" id="NBIV01000034">
    <property type="protein sequence ID" value="PXF46724.1"/>
    <property type="molecule type" value="Genomic_DNA"/>
</dbReference>
<dbReference type="Proteomes" id="UP000247409">
    <property type="component" value="Unassembled WGS sequence"/>
</dbReference>
<dbReference type="Pfam" id="PF04832">
    <property type="entry name" value="SOUL"/>
    <property type="match status" value="1"/>
</dbReference>
<protein>
    <submittedName>
        <fullName evidence="2">Heme-binding-like protein</fullName>
    </submittedName>
</protein>
<dbReference type="Gene3D" id="3.20.80.10">
    <property type="entry name" value="Regulatory factor, effector binding domain"/>
    <property type="match status" value="1"/>
</dbReference>
<name>A0A2V3IX37_9FLOR</name>
<dbReference type="PANTHER" id="PTHR11220:SF58">
    <property type="entry name" value="SOUL HEME-BINDING FAMILY PROTEIN"/>
    <property type="match status" value="1"/>
</dbReference>
<organism evidence="2 3">
    <name type="scientific">Gracilariopsis chorda</name>
    <dbReference type="NCBI Taxonomy" id="448386"/>
    <lineage>
        <taxon>Eukaryota</taxon>
        <taxon>Rhodophyta</taxon>
        <taxon>Florideophyceae</taxon>
        <taxon>Rhodymeniophycidae</taxon>
        <taxon>Gracilariales</taxon>
        <taxon>Gracilariaceae</taxon>
        <taxon>Gracilariopsis</taxon>
    </lineage>
</organism>
<dbReference type="SUPFAM" id="SSF55136">
    <property type="entry name" value="Probable bacterial effector-binding domain"/>
    <property type="match status" value="1"/>
</dbReference>
<dbReference type="AlphaFoldDB" id="A0A2V3IX37"/>
<dbReference type="PANTHER" id="PTHR11220">
    <property type="entry name" value="HEME-BINDING PROTEIN-RELATED"/>
    <property type="match status" value="1"/>
</dbReference>
<evidence type="ECO:0000313" key="3">
    <source>
        <dbReference type="Proteomes" id="UP000247409"/>
    </source>
</evidence>
<evidence type="ECO:0000256" key="1">
    <source>
        <dbReference type="ARBA" id="ARBA00009817"/>
    </source>
</evidence>
<reference evidence="2 3" key="1">
    <citation type="journal article" date="2018" name="Mol. Biol. Evol.">
        <title>Analysis of the draft genome of the red seaweed Gracilariopsis chorda provides insights into genome size evolution in Rhodophyta.</title>
        <authorList>
            <person name="Lee J."/>
            <person name="Yang E.C."/>
            <person name="Graf L."/>
            <person name="Yang J.H."/>
            <person name="Qiu H."/>
            <person name="Zel Zion U."/>
            <person name="Chan C.X."/>
            <person name="Stephens T.G."/>
            <person name="Weber A.P.M."/>
            <person name="Boo G.H."/>
            <person name="Boo S.M."/>
            <person name="Kim K.M."/>
            <person name="Shin Y."/>
            <person name="Jung M."/>
            <person name="Lee S.J."/>
            <person name="Yim H.S."/>
            <person name="Lee J.H."/>
            <person name="Bhattacharya D."/>
            <person name="Yoon H.S."/>
        </authorList>
    </citation>
    <scope>NUCLEOTIDE SEQUENCE [LARGE SCALE GENOMIC DNA]</scope>
    <source>
        <strain evidence="2 3">SKKU-2015</strain>
        <tissue evidence="2">Whole body</tissue>
    </source>
</reference>
<sequence>MGAVVGRIAEETPNHSVVARADGYQVWRYPGTIVAVVRAHKLDDQNPPRGDQFNNQAFRALARYIGVFGPPQNNAQAGAGAGADADANAQSLSMTAPVILRSPQKLAMTAPVILPKPQKLHMAAPVVVRQHDHDADCMMFVLPSHINTVHDAPRPNNSAISIEQLPPGRCEAVLSFSGIFDMTRASEHAHKLLQLLERDGVTVTGDWNAQGYNPPFTLPWLRRNEIHVPVDSAPYQRVEGEAKASD</sequence>
<dbReference type="InterPro" id="IPR011256">
    <property type="entry name" value="Reg_factor_effector_dom_sf"/>
</dbReference>
<evidence type="ECO:0000313" key="2">
    <source>
        <dbReference type="EMBL" id="PXF46724.1"/>
    </source>
</evidence>